<dbReference type="InterPro" id="IPR011990">
    <property type="entry name" value="TPR-like_helical_dom_sf"/>
</dbReference>
<reference evidence="1" key="1">
    <citation type="journal article" date="2020" name="Fungal Divers.">
        <title>Resolving the Mortierellaceae phylogeny through synthesis of multi-gene phylogenetics and phylogenomics.</title>
        <authorList>
            <person name="Vandepol N."/>
            <person name="Liber J."/>
            <person name="Desiro A."/>
            <person name="Na H."/>
            <person name="Kennedy M."/>
            <person name="Barry K."/>
            <person name="Grigoriev I.V."/>
            <person name="Miller A.N."/>
            <person name="O'Donnell K."/>
            <person name="Stajich J.E."/>
            <person name="Bonito G."/>
        </authorList>
    </citation>
    <scope>NUCLEOTIDE SEQUENCE</scope>
    <source>
        <strain evidence="1">BC1065</strain>
    </source>
</reference>
<dbReference type="EMBL" id="JAAAJB010000914">
    <property type="protein sequence ID" value="KAG0249978.1"/>
    <property type="molecule type" value="Genomic_DNA"/>
</dbReference>
<gene>
    <name evidence="1" type="ORF">DFQ27_009684</name>
</gene>
<keyword evidence="2" id="KW-1185">Reference proteome</keyword>
<dbReference type="SUPFAM" id="SSF81901">
    <property type="entry name" value="HCP-like"/>
    <property type="match status" value="1"/>
</dbReference>
<sequence>MQNNARGQNSVSLMYHVGRGVDESDRMAYGWCLKCVNNGLRESRFIIRIMRDIGLGIGQSDRYAEVWFWKSLAEACRMRTYIYKGSGQSLDPSCILRRSGSGTPRSPKLPPAAMAVTAAVLLLLYSSI</sequence>
<dbReference type="Gene3D" id="1.25.40.10">
    <property type="entry name" value="Tetratricopeptide repeat domain"/>
    <property type="match status" value="1"/>
</dbReference>
<dbReference type="AlphaFoldDB" id="A0A9P6PPA8"/>
<name>A0A9P6PPA8_9FUNG</name>
<comment type="caution">
    <text evidence="1">The sequence shown here is derived from an EMBL/GenBank/DDBJ whole genome shotgun (WGS) entry which is preliminary data.</text>
</comment>
<evidence type="ECO:0000313" key="1">
    <source>
        <dbReference type="EMBL" id="KAG0249978.1"/>
    </source>
</evidence>
<evidence type="ECO:0000313" key="2">
    <source>
        <dbReference type="Proteomes" id="UP000807716"/>
    </source>
</evidence>
<organism evidence="1 2">
    <name type="scientific">Actinomortierella ambigua</name>
    <dbReference type="NCBI Taxonomy" id="1343610"/>
    <lineage>
        <taxon>Eukaryota</taxon>
        <taxon>Fungi</taxon>
        <taxon>Fungi incertae sedis</taxon>
        <taxon>Mucoromycota</taxon>
        <taxon>Mortierellomycotina</taxon>
        <taxon>Mortierellomycetes</taxon>
        <taxon>Mortierellales</taxon>
        <taxon>Mortierellaceae</taxon>
        <taxon>Actinomortierella</taxon>
    </lineage>
</organism>
<accession>A0A9P6PPA8</accession>
<proteinExistence type="predicted"/>
<protein>
    <submittedName>
        <fullName evidence="1">Uncharacterized protein</fullName>
    </submittedName>
</protein>
<dbReference type="Proteomes" id="UP000807716">
    <property type="component" value="Unassembled WGS sequence"/>
</dbReference>
<dbReference type="OrthoDB" id="272077at2759"/>